<keyword evidence="11" id="KW-0969">Cilium</keyword>
<protein>
    <recommendedName>
        <fullName evidence="3 9">Flagellar biosynthetic protein FliR</fullName>
    </recommendedName>
</protein>
<dbReference type="GO" id="GO:0009425">
    <property type="term" value="C:bacterial-type flagellum basal body"/>
    <property type="evidence" value="ECO:0007669"/>
    <property type="project" value="UniProtKB-SubCell"/>
</dbReference>
<feature type="transmembrane region" description="Helical" evidence="10">
    <location>
        <begin position="38"/>
        <end position="56"/>
    </location>
</feature>
<evidence type="ECO:0000256" key="2">
    <source>
        <dbReference type="ARBA" id="ARBA00009772"/>
    </source>
</evidence>
<keyword evidence="11" id="KW-0966">Cell projection</keyword>
<keyword evidence="7 10" id="KW-0472">Membrane</keyword>
<dbReference type="EMBL" id="AAEW02000008">
    <property type="protein sequence ID" value="EAT15820.1"/>
    <property type="molecule type" value="Genomic_DNA"/>
</dbReference>
<keyword evidence="4 10" id="KW-1003">Cell membrane</keyword>
<dbReference type="GO" id="GO:0006605">
    <property type="term" value="P:protein targeting"/>
    <property type="evidence" value="ECO:0007669"/>
    <property type="project" value="UniProtKB-UniRule"/>
</dbReference>
<feature type="transmembrane region" description="Helical" evidence="10">
    <location>
        <begin position="128"/>
        <end position="147"/>
    </location>
</feature>
<evidence type="ECO:0000313" key="12">
    <source>
        <dbReference type="Proteomes" id="UP000005695"/>
    </source>
</evidence>
<dbReference type="Pfam" id="PF01311">
    <property type="entry name" value="Bac_export_1"/>
    <property type="match status" value="1"/>
</dbReference>
<comment type="caution">
    <text evidence="11">The sequence shown here is derived from an EMBL/GenBank/DDBJ whole genome shotgun (WGS) entry which is preliminary data.</text>
</comment>
<dbReference type="OrthoDB" id="9797790at2"/>
<dbReference type="PRINTS" id="PR00953">
    <property type="entry name" value="TYPE3IMRPROT"/>
</dbReference>
<evidence type="ECO:0000256" key="8">
    <source>
        <dbReference type="ARBA" id="ARBA00023143"/>
    </source>
</evidence>
<evidence type="ECO:0000313" key="11">
    <source>
        <dbReference type="EMBL" id="EAT15820.1"/>
    </source>
</evidence>
<keyword evidence="12" id="KW-1185">Reference proteome</keyword>
<evidence type="ECO:0000256" key="6">
    <source>
        <dbReference type="ARBA" id="ARBA00022989"/>
    </source>
</evidence>
<feature type="transmembrane region" description="Helical" evidence="10">
    <location>
        <begin position="12"/>
        <end position="31"/>
    </location>
</feature>
<comment type="similarity">
    <text evidence="2 10">Belongs to the FliR/MopE/SpaR family.</text>
</comment>
<dbReference type="PANTHER" id="PTHR30065:SF8">
    <property type="entry name" value="FLAGELLAR BIOSYNTHETIC PROTEIN FLIR"/>
    <property type="match status" value="1"/>
</dbReference>
<accession>Q1JZS2</accession>
<feature type="transmembrane region" description="Helical" evidence="10">
    <location>
        <begin position="214"/>
        <end position="237"/>
    </location>
</feature>
<keyword evidence="8 10" id="KW-0975">Bacterial flagellum</keyword>
<evidence type="ECO:0000256" key="5">
    <source>
        <dbReference type="ARBA" id="ARBA00022692"/>
    </source>
</evidence>
<dbReference type="InterPro" id="IPR002010">
    <property type="entry name" value="T3SS_IM_R"/>
</dbReference>
<dbReference type="InterPro" id="IPR006303">
    <property type="entry name" value="FliR"/>
</dbReference>
<dbReference type="Proteomes" id="UP000005695">
    <property type="component" value="Unassembled WGS sequence"/>
</dbReference>
<evidence type="ECO:0000256" key="7">
    <source>
        <dbReference type="ARBA" id="ARBA00023136"/>
    </source>
</evidence>
<evidence type="ECO:0000256" key="9">
    <source>
        <dbReference type="NCBIfam" id="TIGR01400"/>
    </source>
</evidence>
<evidence type="ECO:0000256" key="1">
    <source>
        <dbReference type="ARBA" id="ARBA00002578"/>
    </source>
</evidence>
<evidence type="ECO:0000256" key="3">
    <source>
        <dbReference type="ARBA" id="ARBA00021717"/>
    </source>
</evidence>
<dbReference type="RefSeq" id="WP_006000304.1">
    <property type="nucleotide sequence ID" value="NZ_AAEW02000008.1"/>
</dbReference>
<keyword evidence="11" id="KW-0282">Flagellum</keyword>
<organism evidence="11 12">
    <name type="scientific">Desulfuromonas acetoxidans (strain DSM 684 / 11070)</name>
    <dbReference type="NCBI Taxonomy" id="281689"/>
    <lineage>
        <taxon>Bacteria</taxon>
        <taxon>Pseudomonadati</taxon>
        <taxon>Thermodesulfobacteriota</taxon>
        <taxon>Desulfuromonadia</taxon>
        <taxon>Desulfuromonadales</taxon>
        <taxon>Desulfuromonadaceae</taxon>
        <taxon>Desulfuromonas</taxon>
    </lineage>
</organism>
<name>Q1JZS2_DESA6</name>
<dbReference type="AlphaFoldDB" id="Q1JZS2"/>
<reference evidence="11" key="1">
    <citation type="submission" date="2006-05" db="EMBL/GenBank/DDBJ databases">
        <title>Annotation of the draft genome assembly of Desulfuromonas acetoxidans DSM 684.</title>
        <authorList>
            <consortium name="US DOE Joint Genome Institute (JGI-ORNL)"/>
            <person name="Larimer F."/>
            <person name="Land M."/>
            <person name="Hauser L."/>
        </authorList>
    </citation>
    <scope>NUCLEOTIDE SEQUENCE [LARGE SCALE GENOMIC DNA]</scope>
    <source>
        <strain evidence="11">DSM 684</strain>
    </source>
</reference>
<comment type="subcellular location">
    <subcellularLocation>
        <location evidence="10">Cell membrane</location>
        <topology evidence="10">Multi-pass membrane protein</topology>
    </subcellularLocation>
    <subcellularLocation>
        <location evidence="10">Bacterial flagellum basal body</location>
    </subcellularLocation>
</comment>
<dbReference type="GO" id="GO:0005886">
    <property type="term" value="C:plasma membrane"/>
    <property type="evidence" value="ECO:0007669"/>
    <property type="project" value="UniProtKB-SubCell"/>
</dbReference>
<sequence length="260" mass="28694">MELLLFPVDKLQLALICLARVAAILGSMPVFGSGQVPARAKVILALFMTFLIFPGVEPLLPSYSFEPLPLMLLIANEALLGIMMGFIARLIFTAVEFGGTIVGYQMGFAAANVYDPQNQRQVSLISQFQNVFAILVFLALDVHHLFIEAMVDSYRQLPPGLLDFSSEAVPFIMELTGHMFVLAIRFSAPILAVLLLSGLVLGILARVFPQLNVFLLSFPINIGMAFIIIGLTMNMVVAMLNREFFALPETFAQLLYYLKN</sequence>
<evidence type="ECO:0000256" key="10">
    <source>
        <dbReference type="RuleBase" id="RU362071"/>
    </source>
</evidence>
<proteinExistence type="inferred from homology"/>
<reference evidence="11" key="2">
    <citation type="submission" date="2006-05" db="EMBL/GenBank/DDBJ databases">
        <title>Sequencing of the draft genome and assembly of Desulfuromonas acetoxidans DSM 684.</title>
        <authorList>
            <consortium name="US DOE Joint Genome Institute (JGI-PGF)"/>
            <person name="Copeland A."/>
            <person name="Lucas S."/>
            <person name="Lapidus A."/>
            <person name="Barry K."/>
            <person name="Detter J.C."/>
            <person name="Glavina del Rio T."/>
            <person name="Hammon N."/>
            <person name="Israni S."/>
            <person name="Dalin E."/>
            <person name="Tice H."/>
            <person name="Bruce D."/>
            <person name="Pitluck S."/>
            <person name="Richardson P."/>
        </authorList>
    </citation>
    <scope>NUCLEOTIDE SEQUENCE [LARGE SCALE GENOMIC DNA]</scope>
    <source>
        <strain evidence="11">DSM 684</strain>
    </source>
</reference>
<keyword evidence="5 10" id="KW-0812">Transmembrane</keyword>
<dbReference type="NCBIfam" id="TIGR01400">
    <property type="entry name" value="fliR"/>
    <property type="match status" value="1"/>
</dbReference>
<evidence type="ECO:0000256" key="4">
    <source>
        <dbReference type="ARBA" id="ARBA00022475"/>
    </source>
</evidence>
<gene>
    <name evidence="11" type="ORF">Dace_2520</name>
</gene>
<dbReference type="PANTHER" id="PTHR30065">
    <property type="entry name" value="FLAGELLAR BIOSYNTHETIC PROTEIN FLIR"/>
    <property type="match status" value="1"/>
</dbReference>
<comment type="function">
    <text evidence="1 10">Role in flagellar biosynthesis.</text>
</comment>
<feature type="transmembrane region" description="Helical" evidence="10">
    <location>
        <begin position="191"/>
        <end position="208"/>
    </location>
</feature>
<keyword evidence="6 10" id="KW-1133">Transmembrane helix</keyword>
<dbReference type="GO" id="GO:0044780">
    <property type="term" value="P:bacterial-type flagellum assembly"/>
    <property type="evidence" value="ECO:0007669"/>
    <property type="project" value="UniProtKB-UniRule"/>
</dbReference>